<feature type="region of interest" description="Disordered" evidence="1">
    <location>
        <begin position="1"/>
        <end position="30"/>
    </location>
</feature>
<dbReference type="RefSeq" id="WP_111864402.1">
    <property type="nucleotide sequence ID" value="NZ_QLYX01000003.1"/>
</dbReference>
<dbReference type="EMBL" id="QLYX01000003">
    <property type="protein sequence ID" value="RAY15776.1"/>
    <property type="molecule type" value="Genomic_DNA"/>
</dbReference>
<name>A0A365HA14_9ACTN</name>
<organism evidence="2 3">
    <name type="scientific">Actinomadura craniellae</name>
    <dbReference type="NCBI Taxonomy" id="2231787"/>
    <lineage>
        <taxon>Bacteria</taxon>
        <taxon>Bacillati</taxon>
        <taxon>Actinomycetota</taxon>
        <taxon>Actinomycetes</taxon>
        <taxon>Streptosporangiales</taxon>
        <taxon>Thermomonosporaceae</taxon>
        <taxon>Actinomadura</taxon>
    </lineage>
</organism>
<sequence>MSPRRNRRDGGPDERPPGGGAWLERTEDGPDGEWIVRVVSGASAVKAYRCPGCDQEIPPGTGHLVAWPADVGSIEDRRHWHQPCWRARTRRGPTGRRF</sequence>
<protein>
    <recommendedName>
        <fullName evidence="4">ATP/GTP-binding protein</fullName>
    </recommendedName>
</protein>
<evidence type="ECO:0000313" key="3">
    <source>
        <dbReference type="Proteomes" id="UP000251891"/>
    </source>
</evidence>
<dbReference type="OrthoDB" id="3381577at2"/>
<accession>A0A365HA14</accession>
<proteinExistence type="predicted"/>
<evidence type="ECO:0000256" key="1">
    <source>
        <dbReference type="SAM" id="MobiDB-lite"/>
    </source>
</evidence>
<gene>
    <name evidence="2" type="ORF">DPM19_08355</name>
</gene>
<evidence type="ECO:0008006" key="4">
    <source>
        <dbReference type="Google" id="ProtNLM"/>
    </source>
</evidence>
<evidence type="ECO:0000313" key="2">
    <source>
        <dbReference type="EMBL" id="RAY15776.1"/>
    </source>
</evidence>
<reference evidence="2 3" key="1">
    <citation type="submission" date="2018-06" db="EMBL/GenBank/DDBJ databases">
        <title>Actinomadura craniellae sp. nov. isolated from marine sponge Craniella sp.</title>
        <authorList>
            <person name="Li L."/>
            <person name="Xu Q.H."/>
            <person name="Lin H.W."/>
            <person name="Lu Y.H."/>
        </authorList>
    </citation>
    <scope>NUCLEOTIDE SEQUENCE [LARGE SCALE GENOMIC DNA]</scope>
    <source>
        <strain evidence="2 3">LHW63021</strain>
    </source>
</reference>
<comment type="caution">
    <text evidence="2">The sequence shown here is derived from an EMBL/GenBank/DDBJ whole genome shotgun (WGS) entry which is preliminary data.</text>
</comment>
<dbReference type="AlphaFoldDB" id="A0A365HA14"/>
<dbReference type="Proteomes" id="UP000251891">
    <property type="component" value="Unassembled WGS sequence"/>
</dbReference>
<keyword evidence="3" id="KW-1185">Reference proteome</keyword>